<dbReference type="InParanoid" id="A0A5K4EVC8"/>
<dbReference type="GO" id="GO:0016020">
    <property type="term" value="C:membrane"/>
    <property type="evidence" value="ECO:0007669"/>
    <property type="project" value="TreeGrafter"/>
</dbReference>
<dbReference type="GO" id="GO:0034058">
    <property type="term" value="P:endosomal vesicle fusion"/>
    <property type="evidence" value="ECO:0007669"/>
    <property type="project" value="TreeGrafter"/>
</dbReference>
<sequence>MQLQVEKFKHEQQLFDRRRQRVLGLLGFYHFEKGELDKAASYFEQSTIDIREILFRYSDLLPKGCYFMPNWFYKLHQTNPEPSHDNNNGDTQISGINLTSDLCILRAAEDSDNDDHDLTISSSWLLRYQEFLFNFLRKHHKSKFVEKHLHFVETALVKLYVRLQQAGIQPYLYELIIDTTSSSDSRSGESGLTKSTSNSDQSLVDLISSLIHIDVEDLTVYLENNNAYHALALIYRWQGNLSGALEIWRKLVYNELNDSSFPGVEFYISILLDLSAHDPTDSQKQSPYKGVAIHSSSDVNYEFSVYAELVWNHFMQALRTNHEIIAEQLMLRFPIPSSYINSSCELSIISDSTTETSLESSLAPSQILSPNHIIQSLISSYPNMTMTYLKHLCYSLPNCHPENHNLLGKLYLNTLLMKLKSTDNLFDDDMKKRIRELRTEFCQLIRYSLLISHKTLLDRLHNESVAVQKKLAYEIAILEGKANNHMKALKYLIEDINDYKAALYYCLTFSRQQPIHYSARKNDTNVQCNTIAVNSLDNCHYWDQFEFMEGDSNNQSIFSLLFTTFVEICLDRLLINEENSNDDIKKMILNLLNNPDLKFNYSKLYKFPCLIQIRLEGFSTRPTSFLSC</sequence>
<dbReference type="ExpressionAtlas" id="A0A5K4EVC8">
    <property type="expression patterns" value="baseline"/>
</dbReference>
<accession>A0A5K4EVC8</accession>
<organism evidence="1">
    <name type="scientific">Schistosoma mansoni</name>
    <name type="common">Blood fluke</name>
    <dbReference type="NCBI Taxonomy" id="6183"/>
    <lineage>
        <taxon>Eukaryota</taxon>
        <taxon>Metazoa</taxon>
        <taxon>Spiralia</taxon>
        <taxon>Lophotrochozoa</taxon>
        <taxon>Platyhelminthes</taxon>
        <taxon>Trematoda</taxon>
        <taxon>Digenea</taxon>
        <taxon>Strigeidida</taxon>
        <taxon>Schistosomatoidea</taxon>
        <taxon>Schistosomatidae</taxon>
        <taxon>Schistosoma</taxon>
    </lineage>
</organism>
<evidence type="ECO:0000313" key="1">
    <source>
        <dbReference type="WBParaSite" id="Smp_169800.4"/>
    </source>
</evidence>
<dbReference type="GO" id="GO:0005737">
    <property type="term" value="C:cytoplasm"/>
    <property type="evidence" value="ECO:0007669"/>
    <property type="project" value="TreeGrafter"/>
</dbReference>
<dbReference type="GO" id="GO:0006914">
    <property type="term" value="P:autophagy"/>
    <property type="evidence" value="ECO:0007669"/>
    <property type="project" value="TreeGrafter"/>
</dbReference>
<proteinExistence type="predicted"/>
<dbReference type="STRING" id="6183.A0A5K4EVC8"/>
<protein>
    <submittedName>
        <fullName evidence="1">Putative tgf beta receptor associated protein-1</fullName>
    </submittedName>
</protein>
<dbReference type="InterPro" id="IPR032914">
    <property type="entry name" value="Vam6/VPS39/TRAP1"/>
</dbReference>
<name>A0A5K4EVC8_SCHMA</name>
<dbReference type="PANTHER" id="PTHR12894">
    <property type="entry name" value="CNH DOMAIN CONTAINING"/>
    <property type="match status" value="1"/>
</dbReference>
<dbReference type="PANTHER" id="PTHR12894:SF27">
    <property type="entry name" value="TRANSFORMING GROWTH FACTOR-BETA RECEPTOR-ASSOCIATED PROTEIN 1"/>
    <property type="match status" value="1"/>
</dbReference>
<dbReference type="WBParaSite" id="Smp_169800.4">
    <property type="protein sequence ID" value="Smp_169800.4"/>
    <property type="gene ID" value="Smp_169800"/>
</dbReference>
<reference evidence="1" key="1">
    <citation type="submission" date="2019-11" db="UniProtKB">
        <authorList>
            <consortium name="WormBaseParasite"/>
        </authorList>
    </citation>
    <scope>IDENTIFICATION</scope>
    <source>
        <strain evidence="1">Puerto Rican</strain>
    </source>
</reference>
<dbReference type="AlphaFoldDB" id="A0A5K4EVC8"/>